<gene>
    <name evidence="3" type="ORF">SAMN04487855_3177</name>
    <name evidence="2" type="ORF">SAMN05216589_3180</name>
</gene>
<evidence type="ECO:0000313" key="5">
    <source>
        <dbReference type="Proteomes" id="UP000186904"/>
    </source>
</evidence>
<evidence type="ECO:0000313" key="2">
    <source>
        <dbReference type="EMBL" id="SES32157.1"/>
    </source>
</evidence>
<organism evidence="3 4">
    <name type="scientific">Halopseudomonas bauzanensis</name>
    <dbReference type="NCBI Taxonomy" id="653930"/>
    <lineage>
        <taxon>Bacteria</taxon>
        <taxon>Pseudomonadati</taxon>
        <taxon>Pseudomonadota</taxon>
        <taxon>Gammaproteobacteria</taxon>
        <taxon>Pseudomonadales</taxon>
        <taxon>Pseudomonadaceae</taxon>
        <taxon>Halopseudomonas</taxon>
    </lineage>
</organism>
<name>A0A031M919_9GAMM</name>
<evidence type="ECO:0000313" key="3">
    <source>
        <dbReference type="EMBL" id="SFM32204.1"/>
    </source>
</evidence>
<evidence type="ECO:0000256" key="1">
    <source>
        <dbReference type="SAM" id="SignalP"/>
    </source>
</evidence>
<reference evidence="4 5" key="1">
    <citation type="submission" date="2016-10" db="EMBL/GenBank/DDBJ databases">
        <authorList>
            <person name="de Groot N.N."/>
        </authorList>
    </citation>
    <scope>NUCLEOTIDE SEQUENCE [LARGE SCALE GENOMIC DNA]</scope>
    <source>
        <strain evidence="3 4">CGMCC 1.9095</strain>
        <strain evidence="2 5">DSM 22558</strain>
    </source>
</reference>
<dbReference type="EMBL" id="FOUA01000008">
    <property type="protein sequence ID" value="SFM32204.1"/>
    <property type="molecule type" value="Genomic_DNA"/>
</dbReference>
<sequence length="84" mass="9166">MSRLFMLFAALMLSSAAFAMHCPQDMAKIDAILENNPPTDQAVLDQVVALRAQGEELHDAGRHEGSVTVLAEALELLDEEPHSH</sequence>
<proteinExistence type="predicted"/>
<accession>A0A031M919</accession>
<dbReference type="Proteomes" id="UP000186904">
    <property type="component" value="Unassembled WGS sequence"/>
</dbReference>
<feature type="chain" id="PRO_5010401307" evidence="1">
    <location>
        <begin position="20"/>
        <end position="84"/>
    </location>
</feature>
<keyword evidence="4" id="KW-1185">Reference proteome</keyword>
<dbReference type="OrthoDB" id="8480939at2"/>
<keyword evidence="1" id="KW-0732">Signal</keyword>
<evidence type="ECO:0000313" key="4">
    <source>
        <dbReference type="Proteomes" id="UP000186599"/>
    </source>
</evidence>
<feature type="signal peptide" evidence="1">
    <location>
        <begin position="1"/>
        <end position="19"/>
    </location>
</feature>
<dbReference type="Proteomes" id="UP000186599">
    <property type="component" value="Unassembled WGS sequence"/>
</dbReference>
<protein>
    <submittedName>
        <fullName evidence="3">Uncharacterized protein</fullName>
    </submittedName>
</protein>
<dbReference type="EMBL" id="FOGN01000008">
    <property type="protein sequence ID" value="SES32157.1"/>
    <property type="molecule type" value="Genomic_DNA"/>
</dbReference>
<dbReference type="RefSeq" id="WP_036992864.1">
    <property type="nucleotide sequence ID" value="NZ_FOGN01000008.1"/>
</dbReference>
<dbReference type="AlphaFoldDB" id="A0A031M919"/>